<evidence type="ECO:0000313" key="4">
    <source>
        <dbReference type="EMBL" id="KAA6379142.1"/>
    </source>
</evidence>
<dbReference type="EMBL" id="SNRW01008681">
    <property type="protein sequence ID" value="KAA6379142.1"/>
    <property type="molecule type" value="Genomic_DNA"/>
</dbReference>
<name>A0A5J4V9I3_9EUKA</name>
<comment type="caution">
    <text evidence="4">The sequence shown here is derived from an EMBL/GenBank/DDBJ whole genome shotgun (WGS) entry which is preliminary data.</text>
</comment>
<keyword evidence="2" id="KW-1133">Transmembrane helix</keyword>
<evidence type="ECO:0000313" key="5">
    <source>
        <dbReference type="Proteomes" id="UP000324800"/>
    </source>
</evidence>
<sequence>MTNKISPKAVQLPKYKTIFQYQNAIKFLNIPKLRKKHDCIVLAEQLLSSAQKKFGNESSMWSTIAIYNSSFSKNNIRLSDALRNVKLNIPNIHERWMVFAMMHDMEDKQSKGSGSNQLGVTFRIRFQKATKEHELSKAFLNQAYMSLSRENTDFEQIMNLLDNAIVHERESRLIFEDQMKQNPNSTTVLRGFGALLRDIYRDDETALLMFNQATAIEEENQNVSVDIVATSDKQSQLQKISYSQNPGSIASKRSDGKSINSTSNLNKMKKKKNSYKSQFTVDLSEDKQNLIPGFIQIILISHMLLVRKQLLQLMLALGLIMQQAYDIFIYCKYIVIRSDESDGIQDMAGVTFVPNVDTIKNQTLQTLEKLSQTVKEGFVNTEDMSIFTLWETEFINQTLGNYLPSGSDRKSQISSMWQEAGNFIDIIMSISNFVEDMISNTWDIQLDRANIPVTIIEVAKMIGIEYINSAQKKAIVSVVASVVLGFIALVVPLAVNIIQFVYTIRNSFIPIRFFVRALIGFILIMSSLVFTVIAVYASLAAVQRNSSIFLNGYRTALLGTCTLCAINLASTIVTLLPKNFECTLATNPMWTDEAQQLTGDSRIDSLTSQRTLKKDSETQQVQFDETECFESRDGDCDVPHRIYGLTKSYHGFEALFGLFTQDCAELISEEDPANEISLQTASVQQMGSLMLYDLKGGCSSYRVALLDEQTDQMKILETVLIVIFIISIISIMIGFVLLISTRTILFNVAESSSKMKELDPETDANERTGM</sequence>
<feature type="region of interest" description="Disordered" evidence="1">
    <location>
        <begin position="245"/>
        <end position="271"/>
    </location>
</feature>
<dbReference type="Proteomes" id="UP000324800">
    <property type="component" value="Unassembled WGS sequence"/>
</dbReference>
<evidence type="ECO:0000256" key="1">
    <source>
        <dbReference type="SAM" id="MobiDB-lite"/>
    </source>
</evidence>
<keyword evidence="2" id="KW-0812">Transmembrane</keyword>
<evidence type="ECO:0000256" key="2">
    <source>
        <dbReference type="SAM" id="Phobius"/>
    </source>
</evidence>
<gene>
    <name evidence="4" type="ORF">EZS28_025331</name>
</gene>
<feature type="transmembrane region" description="Helical" evidence="2">
    <location>
        <begin position="556"/>
        <end position="576"/>
    </location>
</feature>
<feature type="transmembrane region" description="Helical" evidence="2">
    <location>
        <begin position="513"/>
        <end position="536"/>
    </location>
</feature>
<organism evidence="4 5">
    <name type="scientific">Streblomastix strix</name>
    <dbReference type="NCBI Taxonomy" id="222440"/>
    <lineage>
        <taxon>Eukaryota</taxon>
        <taxon>Metamonada</taxon>
        <taxon>Preaxostyla</taxon>
        <taxon>Oxymonadida</taxon>
        <taxon>Streblomastigidae</taxon>
        <taxon>Streblomastix</taxon>
    </lineage>
</organism>
<feature type="transmembrane region" description="Helical" evidence="2">
    <location>
        <begin position="719"/>
        <end position="739"/>
    </location>
</feature>
<accession>A0A5J4V9I3</accession>
<dbReference type="AlphaFoldDB" id="A0A5J4V9I3"/>
<reference evidence="4 5" key="1">
    <citation type="submission" date="2019-03" db="EMBL/GenBank/DDBJ databases">
        <title>Single cell metagenomics reveals metabolic interactions within the superorganism composed of flagellate Streblomastix strix and complex community of Bacteroidetes bacteria on its surface.</title>
        <authorList>
            <person name="Treitli S.C."/>
            <person name="Kolisko M."/>
            <person name="Husnik F."/>
            <person name="Keeling P."/>
            <person name="Hampl V."/>
        </authorList>
    </citation>
    <scope>NUCLEOTIDE SEQUENCE [LARGE SCALE GENOMIC DNA]</scope>
    <source>
        <strain evidence="4">ST1C</strain>
    </source>
</reference>
<keyword evidence="2" id="KW-0472">Membrane</keyword>
<feature type="non-terminal residue" evidence="4">
    <location>
        <position position="770"/>
    </location>
</feature>
<feature type="transmembrane region" description="Helical" evidence="2">
    <location>
        <begin position="474"/>
        <end position="501"/>
    </location>
</feature>
<protein>
    <recommendedName>
        <fullName evidence="3">TmcB/TmcC TPR repeats domain-containing protein</fullName>
    </recommendedName>
</protein>
<dbReference type="Pfam" id="PF25474">
    <property type="entry name" value="TPR_TmcB"/>
    <property type="match status" value="1"/>
</dbReference>
<evidence type="ECO:0000259" key="3">
    <source>
        <dbReference type="Pfam" id="PF25474"/>
    </source>
</evidence>
<feature type="domain" description="TmcB/TmcC TPR repeats" evidence="3">
    <location>
        <begin position="120"/>
        <end position="222"/>
    </location>
</feature>
<dbReference type="InterPro" id="IPR057352">
    <property type="entry name" value="TPR_TmcB/C"/>
</dbReference>
<proteinExistence type="predicted"/>